<comment type="subcellular location">
    <subcellularLocation>
        <location evidence="1">Cell membrane</location>
        <topology evidence="1">Multi-pass membrane protein</topology>
    </subcellularLocation>
</comment>
<dbReference type="InterPro" id="IPR011701">
    <property type="entry name" value="MFS"/>
</dbReference>
<feature type="transmembrane region" description="Helical" evidence="7">
    <location>
        <begin position="262"/>
        <end position="284"/>
    </location>
</feature>
<name>A0A6L6QJ70_9BURK</name>
<dbReference type="PROSITE" id="PS50850">
    <property type="entry name" value="MFS"/>
    <property type="match status" value="1"/>
</dbReference>
<dbReference type="Pfam" id="PF07690">
    <property type="entry name" value="MFS_1"/>
    <property type="match status" value="1"/>
</dbReference>
<dbReference type="EMBL" id="WNKX01000009">
    <property type="protein sequence ID" value="MTW11686.1"/>
    <property type="molecule type" value="Genomic_DNA"/>
</dbReference>
<dbReference type="GO" id="GO:0022857">
    <property type="term" value="F:transmembrane transporter activity"/>
    <property type="evidence" value="ECO:0007669"/>
    <property type="project" value="InterPro"/>
</dbReference>
<feature type="transmembrane region" description="Helical" evidence="7">
    <location>
        <begin position="322"/>
        <end position="345"/>
    </location>
</feature>
<dbReference type="GO" id="GO:0005886">
    <property type="term" value="C:plasma membrane"/>
    <property type="evidence" value="ECO:0007669"/>
    <property type="project" value="UniProtKB-SubCell"/>
</dbReference>
<gene>
    <name evidence="9" type="ORF">GM658_13860</name>
</gene>
<protein>
    <submittedName>
        <fullName evidence="9">MFS transporter</fullName>
    </submittedName>
</protein>
<evidence type="ECO:0000313" key="9">
    <source>
        <dbReference type="EMBL" id="MTW11686.1"/>
    </source>
</evidence>
<keyword evidence="5 7" id="KW-1133">Transmembrane helix</keyword>
<dbReference type="OrthoDB" id="65739at2"/>
<feature type="transmembrane region" description="Helical" evidence="7">
    <location>
        <begin position="102"/>
        <end position="122"/>
    </location>
</feature>
<comment type="caution">
    <text evidence="9">The sequence shown here is derived from an EMBL/GenBank/DDBJ whole genome shotgun (WGS) entry which is preliminary data.</text>
</comment>
<keyword evidence="2" id="KW-0813">Transport</keyword>
<dbReference type="Gene3D" id="1.20.1250.20">
    <property type="entry name" value="MFS general substrate transporter like domains"/>
    <property type="match status" value="1"/>
</dbReference>
<dbReference type="InterPro" id="IPR020846">
    <property type="entry name" value="MFS_dom"/>
</dbReference>
<organism evidence="9 10">
    <name type="scientific">Massilia eburnea</name>
    <dbReference type="NCBI Taxonomy" id="1776165"/>
    <lineage>
        <taxon>Bacteria</taxon>
        <taxon>Pseudomonadati</taxon>
        <taxon>Pseudomonadota</taxon>
        <taxon>Betaproteobacteria</taxon>
        <taxon>Burkholderiales</taxon>
        <taxon>Oxalobacteraceae</taxon>
        <taxon>Telluria group</taxon>
        <taxon>Massilia</taxon>
    </lineage>
</organism>
<evidence type="ECO:0000256" key="5">
    <source>
        <dbReference type="ARBA" id="ARBA00022989"/>
    </source>
</evidence>
<feature type="transmembrane region" description="Helical" evidence="7">
    <location>
        <begin position="224"/>
        <end position="242"/>
    </location>
</feature>
<dbReference type="AlphaFoldDB" id="A0A6L6QJ70"/>
<sequence length="417" mass="42746">MAALRWLFAIQLLSMGAMEMSGPFWPLQLRALGDAPGGLAVASAVAYAGPLVTAMLFTPVWGRIGDRVGHKPMLLRALLALAATQLWLAFAGSATVVLAVRLLQGALAGFIAAAQAYGAGIVARAERGALMARLQVATALGSMLGPLAGGLAYSAFGFAAVNAIAAAICLACAACAARVLPAERREGNLDGLSSRAASPAASRASSGLAPQSVAVNNDALGEAAGLRGVVAGLLAGIVLVQAGKMMPQGFFSLYAEQVLHAAPWLTGLCYGATAAGLCLFAPFWAKQFRDKPRAWVLQRIEWICWACAGIVALQAIGRSIALVLAVRLAWGIAMAALLPVFYGLLSQETCDAQQGRVLGAGNSAAKAGALLGAAAGGLAMAWLPLEHIFWSVATLYMVAALGMRVWRGQAAAQPISA</sequence>
<reference evidence="9 10" key="1">
    <citation type="submission" date="2019-11" db="EMBL/GenBank/DDBJ databases">
        <title>Type strains purchased from KCTC, JCM and DSMZ.</title>
        <authorList>
            <person name="Lu H."/>
        </authorList>
    </citation>
    <scope>NUCLEOTIDE SEQUENCE [LARGE SCALE GENOMIC DNA]</scope>
    <source>
        <strain evidence="9 10">JCM 31587</strain>
    </source>
</reference>
<feature type="transmembrane region" description="Helical" evidence="7">
    <location>
        <begin position="41"/>
        <end position="61"/>
    </location>
</feature>
<evidence type="ECO:0000259" key="8">
    <source>
        <dbReference type="PROSITE" id="PS50850"/>
    </source>
</evidence>
<keyword evidence="3" id="KW-1003">Cell membrane</keyword>
<dbReference type="SUPFAM" id="SSF103473">
    <property type="entry name" value="MFS general substrate transporter"/>
    <property type="match status" value="1"/>
</dbReference>
<evidence type="ECO:0000256" key="1">
    <source>
        <dbReference type="ARBA" id="ARBA00004651"/>
    </source>
</evidence>
<dbReference type="RefSeq" id="WP_155454640.1">
    <property type="nucleotide sequence ID" value="NZ_WNKX01000009.1"/>
</dbReference>
<accession>A0A6L6QJ70</accession>
<keyword evidence="6 7" id="KW-0472">Membrane</keyword>
<feature type="transmembrane region" description="Helical" evidence="7">
    <location>
        <begin position="388"/>
        <end position="406"/>
    </location>
</feature>
<dbReference type="PANTHER" id="PTHR43414:SF6">
    <property type="entry name" value="MULTIDRUG RESISTANCE PROTEIN MDTG"/>
    <property type="match status" value="1"/>
</dbReference>
<feature type="transmembrane region" description="Helical" evidence="7">
    <location>
        <begin position="159"/>
        <end position="180"/>
    </location>
</feature>
<feature type="transmembrane region" description="Helical" evidence="7">
    <location>
        <begin position="357"/>
        <end position="382"/>
    </location>
</feature>
<evidence type="ECO:0000256" key="2">
    <source>
        <dbReference type="ARBA" id="ARBA00022448"/>
    </source>
</evidence>
<evidence type="ECO:0000313" key="10">
    <source>
        <dbReference type="Proteomes" id="UP000472320"/>
    </source>
</evidence>
<evidence type="ECO:0000256" key="6">
    <source>
        <dbReference type="ARBA" id="ARBA00023136"/>
    </source>
</evidence>
<feature type="transmembrane region" description="Helical" evidence="7">
    <location>
        <begin position="296"/>
        <end position="316"/>
    </location>
</feature>
<feature type="transmembrane region" description="Helical" evidence="7">
    <location>
        <begin position="73"/>
        <end position="90"/>
    </location>
</feature>
<dbReference type="InterPro" id="IPR036259">
    <property type="entry name" value="MFS_trans_sf"/>
</dbReference>
<feature type="domain" description="Major facilitator superfamily (MFS) profile" evidence="8">
    <location>
        <begin position="1"/>
        <end position="411"/>
    </location>
</feature>
<evidence type="ECO:0000256" key="7">
    <source>
        <dbReference type="SAM" id="Phobius"/>
    </source>
</evidence>
<feature type="transmembrane region" description="Helical" evidence="7">
    <location>
        <begin position="134"/>
        <end position="153"/>
    </location>
</feature>
<proteinExistence type="predicted"/>
<dbReference type="Proteomes" id="UP000472320">
    <property type="component" value="Unassembled WGS sequence"/>
</dbReference>
<evidence type="ECO:0000256" key="4">
    <source>
        <dbReference type="ARBA" id="ARBA00022692"/>
    </source>
</evidence>
<keyword evidence="4 7" id="KW-0812">Transmembrane</keyword>
<evidence type="ECO:0000256" key="3">
    <source>
        <dbReference type="ARBA" id="ARBA00022475"/>
    </source>
</evidence>
<dbReference type="PANTHER" id="PTHR43414">
    <property type="entry name" value="MULTIDRUG RESISTANCE PROTEIN MDTG"/>
    <property type="match status" value="1"/>
</dbReference>
<keyword evidence="10" id="KW-1185">Reference proteome</keyword>